<sequence length="64" mass="6769">MRELNQVEVEQVSGACLNTFFSNLLSGLSGLFSSSTVSTDPTTSSLAASASSFLTNFLSAFLKR</sequence>
<dbReference type="RefSeq" id="WP_152536587.1">
    <property type="nucleotide sequence ID" value="NZ_CP087676.1"/>
</dbReference>
<name>A0ABS8TTN0_9GAMM</name>
<proteinExistence type="predicted"/>
<evidence type="ECO:0000313" key="2">
    <source>
        <dbReference type="Proteomes" id="UP001430701"/>
    </source>
</evidence>
<protein>
    <submittedName>
        <fullName evidence="1">Uncharacterized protein</fullName>
    </submittedName>
</protein>
<evidence type="ECO:0000313" key="1">
    <source>
        <dbReference type="EMBL" id="MCD8473474.1"/>
    </source>
</evidence>
<accession>A0ABS8TTN0</accession>
<keyword evidence="2" id="KW-1185">Reference proteome</keyword>
<organism evidence="1 2">
    <name type="scientific">Xylella taiwanensis</name>
    <dbReference type="NCBI Taxonomy" id="1444770"/>
    <lineage>
        <taxon>Bacteria</taxon>
        <taxon>Pseudomonadati</taxon>
        <taxon>Pseudomonadota</taxon>
        <taxon>Gammaproteobacteria</taxon>
        <taxon>Lysobacterales</taxon>
        <taxon>Lysobacteraceae</taxon>
        <taxon>Xylella</taxon>
    </lineage>
</organism>
<dbReference type="EMBL" id="JAJPPU010000002">
    <property type="protein sequence ID" value="MCD8473474.1"/>
    <property type="molecule type" value="Genomic_DNA"/>
</dbReference>
<dbReference type="Proteomes" id="UP001430701">
    <property type="component" value="Unassembled WGS sequence"/>
</dbReference>
<reference evidence="1" key="1">
    <citation type="submission" date="2021-11" db="EMBL/GenBank/DDBJ databases">
        <title>Genome sequence of Xylella taiwanensis PLS432.</title>
        <authorList>
            <person name="Weng L.-W."/>
            <person name="Su C.-C."/>
            <person name="Tsai C.-W."/>
            <person name="Kuo C.-H."/>
        </authorList>
    </citation>
    <scope>NUCLEOTIDE SEQUENCE</scope>
    <source>
        <strain evidence="1">PLS432</strain>
    </source>
</reference>
<comment type="caution">
    <text evidence="1">The sequence shown here is derived from an EMBL/GenBank/DDBJ whole genome shotgun (WGS) entry which is preliminary data.</text>
</comment>
<gene>
    <name evidence="1" type="ORF">LPH55_08390</name>
</gene>